<dbReference type="Pfam" id="PF09334">
    <property type="entry name" value="tRNA-synt_1g"/>
    <property type="match status" value="1"/>
</dbReference>
<keyword evidence="4 9" id="KW-0547">Nucleotide-binding</keyword>
<evidence type="ECO:0000256" key="2">
    <source>
        <dbReference type="ARBA" id="ARBA00022490"/>
    </source>
</evidence>
<dbReference type="PROSITE" id="PS00178">
    <property type="entry name" value="AA_TRNA_LIGASE_I"/>
    <property type="match status" value="1"/>
</dbReference>
<evidence type="ECO:0000256" key="6">
    <source>
        <dbReference type="ARBA" id="ARBA00022917"/>
    </source>
</evidence>
<dbReference type="Pfam" id="PF08264">
    <property type="entry name" value="Anticodon_1"/>
    <property type="match status" value="1"/>
</dbReference>
<dbReference type="InterPro" id="IPR025709">
    <property type="entry name" value="Leu_tRNA-synth_edit"/>
</dbReference>
<dbReference type="InterPro" id="IPR014729">
    <property type="entry name" value="Rossmann-like_a/b/a_fold"/>
</dbReference>
<dbReference type="InterPro" id="IPR015413">
    <property type="entry name" value="Methionyl/Leucyl_tRNA_Synth"/>
</dbReference>
<dbReference type="GO" id="GO:0005524">
    <property type="term" value="F:ATP binding"/>
    <property type="evidence" value="ECO:0007669"/>
    <property type="project" value="UniProtKB-UniRule"/>
</dbReference>
<keyword evidence="2 9" id="KW-0963">Cytoplasm</keyword>
<evidence type="ECO:0000256" key="10">
    <source>
        <dbReference type="RuleBase" id="RU363039"/>
    </source>
</evidence>
<gene>
    <name evidence="9" type="primary">leuS</name>
    <name evidence="14" type="ORF">HG543_28860</name>
</gene>
<dbReference type="InterPro" id="IPR013155">
    <property type="entry name" value="M/V/L/I-tRNA-synth_anticd-bd"/>
</dbReference>
<dbReference type="PANTHER" id="PTHR43740:SF2">
    <property type="entry name" value="LEUCINE--TRNA LIGASE, MITOCHONDRIAL"/>
    <property type="match status" value="1"/>
</dbReference>
<dbReference type="Pfam" id="PF13603">
    <property type="entry name" value="tRNA-synt_1_2"/>
    <property type="match status" value="1"/>
</dbReference>
<reference evidence="14 15" key="1">
    <citation type="submission" date="2020-04" db="EMBL/GenBank/DDBJ databases">
        <title>Draft genome of Pyxidicoccus fallax type strain.</title>
        <authorList>
            <person name="Whitworth D.E."/>
        </authorList>
    </citation>
    <scope>NUCLEOTIDE SEQUENCE [LARGE SCALE GENOMIC DNA]</scope>
    <source>
        <strain evidence="14 15">DSM 14698</strain>
    </source>
</reference>
<organism evidence="14 15">
    <name type="scientific">Pyxidicoccus fallax</name>
    <dbReference type="NCBI Taxonomy" id="394095"/>
    <lineage>
        <taxon>Bacteria</taxon>
        <taxon>Pseudomonadati</taxon>
        <taxon>Myxococcota</taxon>
        <taxon>Myxococcia</taxon>
        <taxon>Myxococcales</taxon>
        <taxon>Cystobacterineae</taxon>
        <taxon>Myxococcaceae</taxon>
        <taxon>Pyxidicoccus</taxon>
    </lineage>
</organism>
<dbReference type="CDD" id="cd00812">
    <property type="entry name" value="LeuRS_core"/>
    <property type="match status" value="1"/>
</dbReference>
<accession>A0A848LM03</accession>
<dbReference type="NCBIfam" id="TIGR00396">
    <property type="entry name" value="leuS_bact"/>
    <property type="match status" value="1"/>
</dbReference>
<evidence type="ECO:0000256" key="1">
    <source>
        <dbReference type="ARBA" id="ARBA00005594"/>
    </source>
</evidence>
<feature type="domain" description="Methionyl/Leucyl tRNA synthetase" evidence="12">
    <location>
        <begin position="39"/>
        <end position="186"/>
    </location>
</feature>
<keyword evidence="6 9" id="KW-0648">Protein biosynthesis</keyword>
<comment type="similarity">
    <text evidence="1 9 10">Belongs to the class-I aminoacyl-tRNA synthetase family.</text>
</comment>
<evidence type="ECO:0000256" key="5">
    <source>
        <dbReference type="ARBA" id="ARBA00022840"/>
    </source>
</evidence>
<dbReference type="InterPro" id="IPR009008">
    <property type="entry name" value="Val/Leu/Ile-tRNA-synth_edit"/>
</dbReference>
<evidence type="ECO:0000256" key="7">
    <source>
        <dbReference type="ARBA" id="ARBA00023146"/>
    </source>
</evidence>
<keyword evidence="5 9" id="KW-0067">ATP-binding</keyword>
<evidence type="ECO:0000256" key="9">
    <source>
        <dbReference type="HAMAP-Rule" id="MF_00049"/>
    </source>
</evidence>
<dbReference type="SUPFAM" id="SSF52374">
    <property type="entry name" value="Nucleotidylyl transferase"/>
    <property type="match status" value="1"/>
</dbReference>
<dbReference type="GO" id="GO:0002161">
    <property type="term" value="F:aminoacyl-tRNA deacylase activity"/>
    <property type="evidence" value="ECO:0007669"/>
    <property type="project" value="InterPro"/>
</dbReference>
<keyword evidence="15" id="KW-1185">Reference proteome</keyword>
<evidence type="ECO:0000313" key="15">
    <source>
        <dbReference type="Proteomes" id="UP000518300"/>
    </source>
</evidence>
<dbReference type="InterPro" id="IPR002302">
    <property type="entry name" value="Leu-tRNA-ligase"/>
</dbReference>
<dbReference type="EC" id="6.1.1.4" evidence="9"/>
<evidence type="ECO:0000256" key="4">
    <source>
        <dbReference type="ARBA" id="ARBA00022741"/>
    </source>
</evidence>
<dbReference type="FunFam" id="3.40.50.620:FF:000056">
    <property type="entry name" value="Leucine--tRNA ligase"/>
    <property type="match status" value="1"/>
</dbReference>
<feature type="domain" description="Leucyl-tRNA synthetase editing" evidence="13">
    <location>
        <begin position="219"/>
        <end position="405"/>
    </location>
</feature>
<feature type="short sequence motif" description="'KMSKS' region" evidence="9">
    <location>
        <begin position="616"/>
        <end position="620"/>
    </location>
</feature>
<evidence type="ECO:0000256" key="8">
    <source>
        <dbReference type="ARBA" id="ARBA00047469"/>
    </source>
</evidence>
<dbReference type="HAMAP" id="MF_00049_B">
    <property type="entry name" value="Leu_tRNA_synth_B"/>
    <property type="match status" value="1"/>
</dbReference>
<dbReference type="AlphaFoldDB" id="A0A848LM03"/>
<dbReference type="PRINTS" id="PR00985">
    <property type="entry name" value="TRNASYNTHLEU"/>
</dbReference>
<dbReference type="SUPFAM" id="SSF47323">
    <property type="entry name" value="Anticodon-binding domain of a subclass of class I aminoacyl-tRNA synthetases"/>
    <property type="match status" value="1"/>
</dbReference>
<dbReference type="GO" id="GO:0004823">
    <property type="term" value="F:leucine-tRNA ligase activity"/>
    <property type="evidence" value="ECO:0007669"/>
    <property type="project" value="UniProtKB-UniRule"/>
</dbReference>
<keyword evidence="7 9" id="KW-0030">Aminoacyl-tRNA synthetase</keyword>
<comment type="catalytic activity">
    <reaction evidence="8 9">
        <text>tRNA(Leu) + L-leucine + ATP = L-leucyl-tRNA(Leu) + AMP + diphosphate</text>
        <dbReference type="Rhea" id="RHEA:11688"/>
        <dbReference type="Rhea" id="RHEA-COMP:9613"/>
        <dbReference type="Rhea" id="RHEA-COMP:9622"/>
        <dbReference type="ChEBI" id="CHEBI:30616"/>
        <dbReference type="ChEBI" id="CHEBI:33019"/>
        <dbReference type="ChEBI" id="CHEBI:57427"/>
        <dbReference type="ChEBI" id="CHEBI:78442"/>
        <dbReference type="ChEBI" id="CHEBI:78494"/>
        <dbReference type="ChEBI" id="CHEBI:456215"/>
        <dbReference type="EC" id="6.1.1.4"/>
    </reaction>
</comment>
<dbReference type="Proteomes" id="UP000518300">
    <property type="component" value="Unassembled WGS sequence"/>
</dbReference>
<dbReference type="GO" id="GO:0006429">
    <property type="term" value="P:leucyl-tRNA aminoacylation"/>
    <property type="evidence" value="ECO:0007669"/>
    <property type="project" value="UniProtKB-UniRule"/>
</dbReference>
<evidence type="ECO:0000259" key="13">
    <source>
        <dbReference type="Pfam" id="PF13603"/>
    </source>
</evidence>
<dbReference type="SUPFAM" id="SSF50677">
    <property type="entry name" value="ValRS/IleRS/LeuRS editing domain"/>
    <property type="match status" value="1"/>
</dbReference>
<dbReference type="FunFam" id="3.40.50.620:FF:000077">
    <property type="entry name" value="Leucine--tRNA ligase"/>
    <property type="match status" value="1"/>
</dbReference>
<dbReference type="EMBL" id="JABBJJ010000157">
    <property type="protein sequence ID" value="NMO18845.1"/>
    <property type="molecule type" value="Genomic_DNA"/>
</dbReference>
<protein>
    <recommendedName>
        <fullName evidence="9">Leucine--tRNA ligase</fullName>
        <ecNumber evidence="9">6.1.1.4</ecNumber>
    </recommendedName>
    <alternativeName>
        <fullName evidence="9">Leucyl-tRNA synthetase</fullName>
        <shortName evidence="9">LeuRS</shortName>
    </alternativeName>
</protein>
<name>A0A848LM03_9BACT</name>
<dbReference type="PANTHER" id="PTHR43740">
    <property type="entry name" value="LEUCYL-TRNA SYNTHETASE"/>
    <property type="match status" value="1"/>
</dbReference>
<dbReference type="FunFam" id="1.10.730.10:FF:000002">
    <property type="entry name" value="Leucine--tRNA ligase"/>
    <property type="match status" value="1"/>
</dbReference>
<dbReference type="InterPro" id="IPR001412">
    <property type="entry name" value="aa-tRNA-synth_I_CS"/>
</dbReference>
<sequence>MPFDPREVEPKWQARWREARLHRTTFDPKKPKFYALDMFPYPSGAGLHVGHCEGYTATDVLTRWKRMQGWNVLHPMGWDAFGLPAENYAIKTGIHPRVTTEQAISNFRRQIDSVGFAYDWEREVNTTDPRYYKWTQWIFLQLFKKGLAYESVMPINWCPSCKTGLANEEAAGGRCDRCGTQVERKDLRQWMLRITAYADRLLEDLVDVDWPESTLAMQRNWIGRSEGAEVVFRVADGPAAGAEIRVFTTRPDTLHGATYLVLSPEHALVEPLTTPEQRTSVTDYQAAARLKSDLERTELAKDKTGAFTGSHAINPINGERVPIWIADYVLATYGTGAIMAVPAHDQRDHDFAVKFRLPIRQVVRPADGSEPESGKAFTEAGVAVNSGELDGLPTAEVKQRVAATLEAKGQGRRTVSYRLRDWIFSRQRYWGEPIPIIHCAKCGAVPVPEDQLPVTLPEVERYEPSGTGESPLATIPEWLNTHCPQCGGPGRRETNTMPQWAGSCWYYLRYLDPTNDKEPWSKEAERQWMNVDLYVGGAEHAVLHLLYSRFWHKVLFDLGHVTTKEPFKKLRHQGTVLAYTYQDATAHYHELSEVELRGEDAFLRATGEKLSVQVEKMAKSKLNGVNPDTVVAEHGADVLRLYELFMGEFELSKPWDPRAIEGCGRFLRRVWRLVEEHATASAPEGDPHQRLRHKTIQRVTADLERLQFNTAIAALMTFTNELTSKGGTREDLVTLVKLVGPFAPHLGDEAWERLGGKGFLLEQAWPVFDVALTVDAVVTYAVQVNGKLRGNLEVERGTPEATVREQALALPNVVRQLEGGKTVAKVIVVPDKIVNIVVR</sequence>
<feature type="binding site" evidence="9">
    <location>
        <position position="619"/>
    </location>
    <ligand>
        <name>ATP</name>
        <dbReference type="ChEBI" id="CHEBI:30616"/>
    </ligand>
</feature>
<dbReference type="RefSeq" id="WP_169348107.1">
    <property type="nucleotide sequence ID" value="NZ_JABBJJ010000157.1"/>
</dbReference>
<dbReference type="Gene3D" id="1.10.730.10">
    <property type="entry name" value="Isoleucyl-tRNA Synthetase, Domain 1"/>
    <property type="match status" value="1"/>
</dbReference>
<evidence type="ECO:0000259" key="12">
    <source>
        <dbReference type="Pfam" id="PF09334"/>
    </source>
</evidence>
<dbReference type="GO" id="GO:0005829">
    <property type="term" value="C:cytosol"/>
    <property type="evidence" value="ECO:0007669"/>
    <property type="project" value="TreeGrafter"/>
</dbReference>
<keyword evidence="3 9" id="KW-0436">Ligase</keyword>
<proteinExistence type="inferred from homology"/>
<dbReference type="CDD" id="cd07958">
    <property type="entry name" value="Anticodon_Ia_Leu_BEm"/>
    <property type="match status" value="1"/>
</dbReference>
<dbReference type="Gene3D" id="3.40.50.620">
    <property type="entry name" value="HUPs"/>
    <property type="match status" value="2"/>
</dbReference>
<comment type="caution">
    <text evidence="9">Lacks conserved residue(s) required for the propagation of feature annotation.</text>
</comment>
<evidence type="ECO:0000259" key="11">
    <source>
        <dbReference type="Pfam" id="PF08264"/>
    </source>
</evidence>
<feature type="domain" description="Methionyl/Valyl/Leucyl/Isoleucyl-tRNA synthetase anticodon-binding" evidence="11">
    <location>
        <begin position="693"/>
        <end position="800"/>
    </location>
</feature>
<comment type="subcellular location">
    <subcellularLocation>
        <location evidence="9">Cytoplasm</location>
    </subcellularLocation>
</comment>
<dbReference type="InterPro" id="IPR009080">
    <property type="entry name" value="tRNAsynth_Ia_anticodon-bd"/>
</dbReference>
<evidence type="ECO:0000313" key="14">
    <source>
        <dbReference type="EMBL" id="NMO18845.1"/>
    </source>
</evidence>
<comment type="caution">
    <text evidence="14">The sequence shown here is derived from an EMBL/GenBank/DDBJ whole genome shotgun (WGS) entry which is preliminary data.</text>
</comment>
<evidence type="ECO:0000256" key="3">
    <source>
        <dbReference type="ARBA" id="ARBA00022598"/>
    </source>
</evidence>